<accession>A0A1G4K7G7</accession>
<dbReference type="EC" id="3.5.1.89" evidence="2"/>
<gene>
    <name evidence="4" type="ORF">LAMI_0G01288G</name>
</gene>
<proteinExistence type="inferred from homology"/>
<dbReference type="Proteomes" id="UP000191024">
    <property type="component" value="Chromosome G"/>
</dbReference>
<dbReference type="Gene3D" id="3.40.50.10320">
    <property type="entry name" value="LmbE-like"/>
    <property type="match status" value="1"/>
</dbReference>
<sequence>MLCLTINLQERQPPGKGTMKIVSRLIMAFAALWLVYLCSSSRITSRNASLFKAQFGNLQMSSFNLVIAHPDDEVMFFAPTLLQIDRYLDQDIQLRVICLTSGNAEGLGPVRSAELKRSVHILLPDRSVHVTVADLEDSMQVNWDIEDASQIIANQITDNAPVIVTFDSIGVSGHVNHISCFDAVNRFAKTHKPVATYALKSQKSRLLKFTGLVRPILSAWLRRENQEYFSTYPQYIHSLAAMISGHESQMAWFRYGWWILSQFVFSNQVVPSVAKVINVVD</sequence>
<reference evidence="4 5" key="1">
    <citation type="submission" date="2016-03" db="EMBL/GenBank/DDBJ databases">
        <authorList>
            <person name="Devillers H."/>
        </authorList>
    </citation>
    <scope>NUCLEOTIDE SEQUENCE [LARGE SCALE GENOMIC DNA]</scope>
    <source>
        <strain evidence="4">CBS 11717</strain>
    </source>
</reference>
<dbReference type="AlphaFoldDB" id="A0A1G4K7G7"/>
<evidence type="ECO:0000256" key="3">
    <source>
        <dbReference type="SAM" id="Phobius"/>
    </source>
</evidence>
<evidence type="ECO:0000313" key="4">
    <source>
        <dbReference type="EMBL" id="SCU99856.1"/>
    </source>
</evidence>
<dbReference type="STRING" id="1230905.A0A1G4K7G7"/>
<keyword evidence="3" id="KW-0812">Transmembrane</keyword>
<name>A0A1G4K7G7_9SACH</name>
<evidence type="ECO:0000256" key="2">
    <source>
        <dbReference type="ARBA" id="ARBA00012176"/>
    </source>
</evidence>
<dbReference type="InterPro" id="IPR003737">
    <property type="entry name" value="GlcNAc_PI_deacetylase-related"/>
</dbReference>
<dbReference type="GO" id="GO:0000225">
    <property type="term" value="F:N-acetylglucosaminylphosphatidylinositol deacetylase activity"/>
    <property type="evidence" value="ECO:0007669"/>
    <property type="project" value="UniProtKB-EC"/>
</dbReference>
<dbReference type="InterPro" id="IPR024078">
    <property type="entry name" value="LmbE-like_dom_sf"/>
</dbReference>
<dbReference type="OrthoDB" id="440160at2759"/>
<feature type="transmembrane region" description="Helical" evidence="3">
    <location>
        <begin position="21"/>
        <end position="37"/>
    </location>
</feature>
<dbReference type="GO" id="GO:0005783">
    <property type="term" value="C:endoplasmic reticulum"/>
    <property type="evidence" value="ECO:0007669"/>
    <property type="project" value="TreeGrafter"/>
</dbReference>
<evidence type="ECO:0000256" key="1">
    <source>
        <dbReference type="ARBA" id="ARBA00006066"/>
    </source>
</evidence>
<dbReference type="PANTHER" id="PTHR12993">
    <property type="entry name" value="N-ACETYLGLUCOSAMINYL-PHOSPHATIDYLINOSITOL DE-N-ACETYLASE-RELATED"/>
    <property type="match status" value="1"/>
</dbReference>
<dbReference type="GO" id="GO:0006506">
    <property type="term" value="P:GPI anchor biosynthetic process"/>
    <property type="evidence" value="ECO:0007669"/>
    <property type="project" value="UniProtKB-UniPathway"/>
</dbReference>
<dbReference type="GO" id="GO:0016020">
    <property type="term" value="C:membrane"/>
    <property type="evidence" value="ECO:0007669"/>
    <property type="project" value="GOC"/>
</dbReference>
<dbReference type="SUPFAM" id="SSF102588">
    <property type="entry name" value="LmbE-like"/>
    <property type="match status" value="1"/>
</dbReference>
<dbReference type="UniPathway" id="UPA00196"/>
<evidence type="ECO:0000313" key="5">
    <source>
        <dbReference type="Proteomes" id="UP000191024"/>
    </source>
</evidence>
<dbReference type="EMBL" id="LT598469">
    <property type="protein sequence ID" value="SCU99856.1"/>
    <property type="molecule type" value="Genomic_DNA"/>
</dbReference>
<keyword evidence="3" id="KW-0472">Membrane</keyword>
<dbReference type="Pfam" id="PF02585">
    <property type="entry name" value="PIG-L"/>
    <property type="match status" value="1"/>
</dbReference>
<organism evidence="4 5">
    <name type="scientific">Lachancea mirantina</name>
    <dbReference type="NCBI Taxonomy" id="1230905"/>
    <lineage>
        <taxon>Eukaryota</taxon>
        <taxon>Fungi</taxon>
        <taxon>Dikarya</taxon>
        <taxon>Ascomycota</taxon>
        <taxon>Saccharomycotina</taxon>
        <taxon>Saccharomycetes</taxon>
        <taxon>Saccharomycetales</taxon>
        <taxon>Saccharomycetaceae</taxon>
        <taxon>Lachancea</taxon>
    </lineage>
</organism>
<protein>
    <recommendedName>
        <fullName evidence="2">N-acetylglucosaminylphosphatidylinositol deacetylase</fullName>
        <ecNumber evidence="2">3.5.1.89</ecNumber>
    </recommendedName>
</protein>
<dbReference type="PANTHER" id="PTHR12993:SF11">
    <property type="entry name" value="N-ACETYLGLUCOSAMINYL-PHOSPHATIDYLINOSITOL DE-N-ACETYLASE"/>
    <property type="match status" value="1"/>
</dbReference>
<keyword evidence="3" id="KW-1133">Transmembrane helix</keyword>
<keyword evidence="5" id="KW-1185">Reference proteome</keyword>
<comment type="similarity">
    <text evidence="1">Belongs to the PIGL family.</text>
</comment>